<dbReference type="Proteomes" id="UP001164390">
    <property type="component" value="Chromosome"/>
</dbReference>
<proteinExistence type="predicted"/>
<dbReference type="KEGG" id="sgrg:L0C25_08505"/>
<sequence>MGSSPTYYLHVGQPKTGTTFLQSLLREHRAALTADGVLYPSLGKYGRFLAALDGRDKRTYRGRSFDSEGKWARFVSVTSDFAGQVVFSHELMGAPRQAQQPTSLRELEGFDVHIIVTARDPGRQIPSCWQQSLRHGGTASLEEYVDAVVSSGRLAGQPLESLLANWAHHLPAQRIHLVTVPPVGSSPAELWRRFCTVIGADSTRYRVPAHVRSNTSLGVDQLELLRRVNVAAASRLDRDQHRKLVRRLYALNVLPTTPTSARPVLPRSMTHVAERMADNWISSISEHGYDVVGDLDDLRPRVPEFEPDSWDADRALSASAEATVDLLLASAGRSR</sequence>
<dbReference type="AlphaFoldDB" id="A0AA46TKS3"/>
<evidence type="ECO:0000313" key="1">
    <source>
        <dbReference type="EMBL" id="UYM07101.1"/>
    </source>
</evidence>
<keyword evidence="2" id="KW-1185">Reference proteome</keyword>
<evidence type="ECO:0008006" key="3">
    <source>
        <dbReference type="Google" id="ProtNLM"/>
    </source>
</evidence>
<protein>
    <recommendedName>
        <fullName evidence="3">Sulfotransferase domain-containing protein</fullName>
    </recommendedName>
</protein>
<evidence type="ECO:0000313" key="2">
    <source>
        <dbReference type="Proteomes" id="UP001164390"/>
    </source>
</evidence>
<dbReference type="Gene3D" id="3.40.50.300">
    <property type="entry name" value="P-loop containing nucleotide triphosphate hydrolases"/>
    <property type="match status" value="1"/>
</dbReference>
<dbReference type="SUPFAM" id="SSF52540">
    <property type="entry name" value="P-loop containing nucleoside triphosphate hydrolases"/>
    <property type="match status" value="1"/>
</dbReference>
<reference evidence="1" key="1">
    <citation type="submission" date="2022-01" db="EMBL/GenBank/DDBJ databases">
        <title>Nocardioidaceae gen. sp. A5X3R13.</title>
        <authorList>
            <person name="Lopez Marin M.A."/>
            <person name="Uhlik O."/>
        </authorList>
    </citation>
    <scope>NUCLEOTIDE SEQUENCE</scope>
    <source>
        <strain evidence="1">A5X3R13</strain>
    </source>
</reference>
<dbReference type="InterPro" id="IPR027417">
    <property type="entry name" value="P-loop_NTPase"/>
</dbReference>
<name>A0AA46TKS3_9ACTN</name>
<gene>
    <name evidence="1" type="ORF">L0C25_08505</name>
</gene>
<organism evidence="1 2">
    <name type="scientific">Solicola gregarius</name>
    <dbReference type="NCBI Taxonomy" id="2908642"/>
    <lineage>
        <taxon>Bacteria</taxon>
        <taxon>Bacillati</taxon>
        <taxon>Actinomycetota</taxon>
        <taxon>Actinomycetes</taxon>
        <taxon>Propionibacteriales</taxon>
        <taxon>Nocardioidaceae</taxon>
        <taxon>Solicola</taxon>
    </lineage>
</organism>
<accession>A0AA46TKS3</accession>
<dbReference type="RefSeq" id="WP_271636045.1">
    <property type="nucleotide sequence ID" value="NZ_CP094970.1"/>
</dbReference>
<dbReference type="EMBL" id="CP094970">
    <property type="protein sequence ID" value="UYM07101.1"/>
    <property type="molecule type" value="Genomic_DNA"/>
</dbReference>